<gene>
    <name evidence="5" type="ORF">SAMN05421730_101370</name>
</gene>
<dbReference type="PROSITE" id="PS00198">
    <property type="entry name" value="4FE4S_FER_1"/>
    <property type="match status" value="1"/>
</dbReference>
<dbReference type="InterPro" id="IPR017900">
    <property type="entry name" value="4Fe4S_Fe_S_CS"/>
</dbReference>
<keyword evidence="6" id="KW-1185">Reference proteome</keyword>
<feature type="domain" description="4Fe-4S ferredoxin-type" evidence="4">
    <location>
        <begin position="473"/>
        <end position="502"/>
    </location>
</feature>
<dbReference type="InterPro" id="IPR017896">
    <property type="entry name" value="4Fe4S_Fe-S-bd"/>
</dbReference>
<organism evidence="5 6">
    <name type="scientific">Anaerobium acetethylicum</name>
    <dbReference type="NCBI Taxonomy" id="1619234"/>
    <lineage>
        <taxon>Bacteria</taxon>
        <taxon>Bacillati</taxon>
        <taxon>Bacillota</taxon>
        <taxon>Clostridia</taxon>
        <taxon>Lachnospirales</taxon>
        <taxon>Lachnospiraceae</taxon>
        <taxon>Anaerobium</taxon>
    </lineage>
</organism>
<dbReference type="GO" id="GO:0003824">
    <property type="term" value="F:catalytic activity"/>
    <property type="evidence" value="ECO:0007669"/>
    <property type="project" value="InterPro"/>
</dbReference>
<dbReference type="GO" id="GO:0051536">
    <property type="term" value="F:iron-sulfur cluster binding"/>
    <property type="evidence" value="ECO:0007669"/>
    <property type="project" value="UniProtKB-KW"/>
</dbReference>
<evidence type="ECO:0000256" key="1">
    <source>
        <dbReference type="ARBA" id="ARBA00022723"/>
    </source>
</evidence>
<dbReference type="PANTHER" id="PTHR43196:SF2">
    <property type="entry name" value="PHOSPHOADENOSINE PHOSPHOSULFATE REDUCTASE"/>
    <property type="match status" value="1"/>
</dbReference>
<dbReference type="InterPro" id="IPR002500">
    <property type="entry name" value="PAPS_reduct_dom"/>
</dbReference>
<name>A0A1D3TUK1_9FIRM</name>
<dbReference type="InterPro" id="IPR050128">
    <property type="entry name" value="Sulfate_adenylyltrnsfr_sub2"/>
</dbReference>
<reference evidence="5 6" key="1">
    <citation type="submission" date="2016-09" db="EMBL/GenBank/DDBJ databases">
        <authorList>
            <person name="Capua I."/>
            <person name="De Benedictis P."/>
            <person name="Joannis T."/>
            <person name="Lombin L.H."/>
            <person name="Cattoli G."/>
        </authorList>
    </citation>
    <scope>NUCLEOTIDE SEQUENCE [LARGE SCALE GENOMIC DNA]</scope>
    <source>
        <strain evidence="5 6">GluBS11</strain>
    </source>
</reference>
<evidence type="ECO:0000259" key="4">
    <source>
        <dbReference type="PROSITE" id="PS51379"/>
    </source>
</evidence>
<dbReference type="Proteomes" id="UP000199315">
    <property type="component" value="Unassembled WGS sequence"/>
</dbReference>
<keyword evidence="3" id="KW-0411">Iron-sulfur</keyword>
<dbReference type="SUPFAM" id="SSF54862">
    <property type="entry name" value="4Fe-4S ferredoxins"/>
    <property type="match status" value="1"/>
</dbReference>
<dbReference type="SUPFAM" id="SSF52402">
    <property type="entry name" value="Adenine nucleotide alpha hydrolases-like"/>
    <property type="match status" value="1"/>
</dbReference>
<proteinExistence type="predicted"/>
<dbReference type="GO" id="GO:0046872">
    <property type="term" value="F:metal ion binding"/>
    <property type="evidence" value="ECO:0007669"/>
    <property type="project" value="UniProtKB-KW"/>
</dbReference>
<dbReference type="Gene3D" id="3.40.50.620">
    <property type="entry name" value="HUPs"/>
    <property type="match status" value="1"/>
</dbReference>
<dbReference type="EMBL" id="FMKA01000013">
    <property type="protein sequence ID" value="SCP97765.1"/>
    <property type="molecule type" value="Genomic_DNA"/>
</dbReference>
<keyword evidence="2" id="KW-0408">Iron</keyword>
<evidence type="ECO:0000313" key="6">
    <source>
        <dbReference type="Proteomes" id="UP000199315"/>
    </source>
</evidence>
<dbReference type="PROSITE" id="PS51379">
    <property type="entry name" value="4FE4S_FER_2"/>
    <property type="match status" value="1"/>
</dbReference>
<accession>A0A1D3TUK1</accession>
<dbReference type="Gene3D" id="3.30.70.20">
    <property type="match status" value="1"/>
</dbReference>
<evidence type="ECO:0000256" key="2">
    <source>
        <dbReference type="ARBA" id="ARBA00023004"/>
    </source>
</evidence>
<dbReference type="InterPro" id="IPR014729">
    <property type="entry name" value="Rossmann-like_a/b/a_fold"/>
</dbReference>
<protein>
    <submittedName>
        <fullName evidence="5">Phosphoadenosine phosphosulfate reductase</fullName>
    </submittedName>
</protein>
<evidence type="ECO:0000313" key="5">
    <source>
        <dbReference type="EMBL" id="SCP97765.1"/>
    </source>
</evidence>
<keyword evidence="1" id="KW-0479">Metal-binding</keyword>
<dbReference type="AlphaFoldDB" id="A0A1D3TUK1"/>
<dbReference type="PANTHER" id="PTHR43196">
    <property type="entry name" value="SULFATE ADENYLYLTRANSFERASE SUBUNIT 2"/>
    <property type="match status" value="1"/>
</dbReference>
<sequence length="537" mass="62697">MIYWCDKCKEPVFDKKSHELSCSGRLKKLSEGSICNPVFLQERKLLSKIVGRDLTDKQIWYFGSSRYLFDGEVQRISYVEWYKNNEHLKYAEELRNDIEVERDYSAYMGVVKANEAYIKGLVFEAEKYVLDTYTEFSTGKYEDNKYIPTVSFSGGKDSTVVSRIVRDALQDNTVIHFFGDTTLEFRETYEYVTQKFKQENRMVPMIPSETENDFFKLAKVFGPPSQHERWCCTIFKTSNLNKELENLPGNSLSFLGIRHSESLARKGYERTQEHSKISSQINAMPIIEWTDYDVWLYILYKNLIINDCYQYGYKRVGCWCCPNNSDWSMMLTEIYYPDDMQKWKEMVYAFAIKTGKTDPDDYYKEGRWKTRRGASGLKVKNVTIMDTACNLSDTARNIIIDKKLNIDVLELLKPFGDLKIVEKKDATYIQVYDNDKTGEYRKCFELIITYGTNVIKVLPEERIDVTNLVNRIKCQMRKYQFCIRCSACDSVCPHGAIDTIHGKYKIDEAKCQHCKKCIAKFYNGCIICDKVAGKKES</sequence>
<dbReference type="STRING" id="1619234.SAMN05421730_101370"/>
<evidence type="ECO:0000256" key="3">
    <source>
        <dbReference type="ARBA" id="ARBA00023014"/>
    </source>
</evidence>
<dbReference type="Pfam" id="PF01507">
    <property type="entry name" value="PAPS_reduct"/>
    <property type="match status" value="1"/>
</dbReference>